<gene>
    <name evidence="1" type="ORF">ALC57_09226</name>
</gene>
<keyword evidence="2" id="KW-1185">Reference proteome</keyword>
<accession>A0A195E0C2</accession>
<dbReference type="EMBL" id="KQ979955">
    <property type="protein sequence ID" value="KYN18546.1"/>
    <property type="molecule type" value="Genomic_DNA"/>
</dbReference>
<proteinExistence type="predicted"/>
<evidence type="ECO:0000313" key="2">
    <source>
        <dbReference type="Proteomes" id="UP000078492"/>
    </source>
</evidence>
<organism evidence="1 2">
    <name type="scientific">Trachymyrmex cornetzi</name>
    <dbReference type="NCBI Taxonomy" id="471704"/>
    <lineage>
        <taxon>Eukaryota</taxon>
        <taxon>Metazoa</taxon>
        <taxon>Ecdysozoa</taxon>
        <taxon>Arthropoda</taxon>
        <taxon>Hexapoda</taxon>
        <taxon>Insecta</taxon>
        <taxon>Pterygota</taxon>
        <taxon>Neoptera</taxon>
        <taxon>Endopterygota</taxon>
        <taxon>Hymenoptera</taxon>
        <taxon>Apocrita</taxon>
        <taxon>Aculeata</taxon>
        <taxon>Formicoidea</taxon>
        <taxon>Formicidae</taxon>
        <taxon>Myrmicinae</taxon>
        <taxon>Trachymyrmex</taxon>
    </lineage>
</organism>
<dbReference type="AlphaFoldDB" id="A0A195E0C2"/>
<name>A0A195E0C2_9HYME</name>
<reference evidence="1 2" key="1">
    <citation type="submission" date="2015-09" db="EMBL/GenBank/DDBJ databases">
        <title>Trachymyrmex cornetzi WGS genome.</title>
        <authorList>
            <person name="Nygaard S."/>
            <person name="Hu H."/>
            <person name="Boomsma J."/>
            <person name="Zhang G."/>
        </authorList>
    </citation>
    <scope>NUCLEOTIDE SEQUENCE [LARGE SCALE GENOMIC DNA]</scope>
    <source>
        <strain evidence="1">Tcor2-1</strain>
        <tissue evidence="1">Whole body</tissue>
    </source>
</reference>
<dbReference type="Proteomes" id="UP000078492">
    <property type="component" value="Unassembled WGS sequence"/>
</dbReference>
<protein>
    <submittedName>
        <fullName evidence="1">Uncharacterized protein</fullName>
    </submittedName>
</protein>
<sequence length="102" mass="11057">MNYCKYHIYILLKSIHEALWSSNYHLCITLAAKSKILSSLAVSEVLEHGGGGGGAGFAVGVSESPRTMFTRQYSISAMNTNTVQTDMKASTAFRYETGGKEA</sequence>
<evidence type="ECO:0000313" key="1">
    <source>
        <dbReference type="EMBL" id="KYN18546.1"/>
    </source>
</evidence>